<reference evidence="2" key="2">
    <citation type="submission" date="2015-01" db="EMBL/GenBank/DDBJ databases">
        <title>Evolutionary Origins and Diversification of the Mycorrhizal Mutualists.</title>
        <authorList>
            <consortium name="DOE Joint Genome Institute"/>
            <consortium name="Mycorrhizal Genomics Consortium"/>
            <person name="Kohler A."/>
            <person name="Kuo A."/>
            <person name="Nagy L.G."/>
            <person name="Floudas D."/>
            <person name="Copeland A."/>
            <person name="Barry K.W."/>
            <person name="Cichocki N."/>
            <person name="Veneault-Fourrey C."/>
            <person name="LaButti K."/>
            <person name="Lindquist E.A."/>
            <person name="Lipzen A."/>
            <person name="Lundell T."/>
            <person name="Morin E."/>
            <person name="Murat C."/>
            <person name="Riley R."/>
            <person name="Ohm R."/>
            <person name="Sun H."/>
            <person name="Tunlid A."/>
            <person name="Henrissat B."/>
            <person name="Grigoriev I.V."/>
            <person name="Hibbett D.S."/>
            <person name="Martin F."/>
        </authorList>
    </citation>
    <scope>NUCLEOTIDE SEQUENCE [LARGE SCALE GENOMIC DNA]</scope>
    <source>
        <strain evidence="2">UH-Slu-Lm8-n1</strain>
    </source>
</reference>
<proteinExistence type="predicted"/>
<gene>
    <name evidence="1" type="ORF">CY34DRAFT_26828</name>
</gene>
<dbReference type="HOGENOM" id="CLU_087375_0_0_1"/>
<dbReference type="InParanoid" id="A0A0D0AJW8"/>
<protein>
    <submittedName>
        <fullName evidence="1">Uncharacterized protein</fullName>
    </submittedName>
</protein>
<dbReference type="OrthoDB" id="2677917at2759"/>
<dbReference type="AlphaFoldDB" id="A0A0D0AJW8"/>
<dbReference type="Proteomes" id="UP000054485">
    <property type="component" value="Unassembled WGS sequence"/>
</dbReference>
<accession>A0A0D0AJW8</accession>
<name>A0A0D0AJW8_9AGAM</name>
<dbReference type="STRING" id="930992.A0A0D0AJW8"/>
<reference evidence="1 2" key="1">
    <citation type="submission" date="2014-04" db="EMBL/GenBank/DDBJ databases">
        <authorList>
            <consortium name="DOE Joint Genome Institute"/>
            <person name="Kuo A."/>
            <person name="Ruytinx J."/>
            <person name="Rineau F."/>
            <person name="Colpaert J."/>
            <person name="Kohler A."/>
            <person name="Nagy L.G."/>
            <person name="Floudas D."/>
            <person name="Copeland A."/>
            <person name="Barry K.W."/>
            <person name="Cichocki N."/>
            <person name="Veneault-Fourrey C."/>
            <person name="LaButti K."/>
            <person name="Lindquist E.A."/>
            <person name="Lipzen A."/>
            <person name="Lundell T."/>
            <person name="Morin E."/>
            <person name="Murat C."/>
            <person name="Sun H."/>
            <person name="Tunlid A."/>
            <person name="Henrissat B."/>
            <person name="Grigoriev I.V."/>
            <person name="Hibbett D.S."/>
            <person name="Martin F."/>
            <person name="Nordberg H.P."/>
            <person name="Cantor M.N."/>
            <person name="Hua S.X."/>
        </authorList>
    </citation>
    <scope>NUCLEOTIDE SEQUENCE [LARGE SCALE GENOMIC DNA]</scope>
    <source>
        <strain evidence="1 2">UH-Slu-Lm8-n1</strain>
    </source>
</reference>
<evidence type="ECO:0000313" key="1">
    <source>
        <dbReference type="EMBL" id="KIK34542.1"/>
    </source>
</evidence>
<organism evidence="1 2">
    <name type="scientific">Suillus luteus UH-Slu-Lm8-n1</name>
    <dbReference type="NCBI Taxonomy" id="930992"/>
    <lineage>
        <taxon>Eukaryota</taxon>
        <taxon>Fungi</taxon>
        <taxon>Dikarya</taxon>
        <taxon>Basidiomycota</taxon>
        <taxon>Agaricomycotina</taxon>
        <taxon>Agaricomycetes</taxon>
        <taxon>Agaricomycetidae</taxon>
        <taxon>Boletales</taxon>
        <taxon>Suillineae</taxon>
        <taxon>Suillaceae</taxon>
        <taxon>Suillus</taxon>
    </lineage>
</organism>
<dbReference type="EMBL" id="KN835738">
    <property type="protein sequence ID" value="KIK34542.1"/>
    <property type="molecule type" value="Genomic_DNA"/>
</dbReference>
<sequence length="164" mass="18916">MVRMMREWNSPVYAFFDPTSIIETVNGRRAHAFKCMGKGCKIRIRRNMRKHVGTCWGDEVLQTAYEAKNAEDVRTKIVASILCNGSITASFECKGKGMVTYSHRQRTHTETKAELVCWVAESLRPFDIVKDRGFQCLMKTGRPEYYIPSPQTISRDVKLVFKRN</sequence>
<dbReference type="SUPFAM" id="SSF140996">
    <property type="entry name" value="Hermes dimerisation domain"/>
    <property type="match status" value="1"/>
</dbReference>
<evidence type="ECO:0000313" key="2">
    <source>
        <dbReference type="Proteomes" id="UP000054485"/>
    </source>
</evidence>
<keyword evidence="2" id="KW-1185">Reference proteome</keyword>